<evidence type="ECO:0000313" key="3">
    <source>
        <dbReference type="EMBL" id="CAH1118408.1"/>
    </source>
</evidence>
<feature type="domain" description="SWIM-type" evidence="2">
    <location>
        <begin position="77"/>
        <end position="115"/>
    </location>
</feature>
<dbReference type="GO" id="GO:0097196">
    <property type="term" value="C:Shu complex"/>
    <property type="evidence" value="ECO:0007669"/>
    <property type="project" value="TreeGrafter"/>
</dbReference>
<dbReference type="GO" id="GO:0000724">
    <property type="term" value="P:double-strand break repair via homologous recombination"/>
    <property type="evidence" value="ECO:0007669"/>
    <property type="project" value="TreeGrafter"/>
</dbReference>
<dbReference type="Proteomes" id="UP001153737">
    <property type="component" value="Chromosome 11"/>
</dbReference>
<dbReference type="AlphaFoldDB" id="A0A9P0GP52"/>
<dbReference type="EMBL" id="OU896717">
    <property type="protein sequence ID" value="CAH1118408.1"/>
    <property type="molecule type" value="Genomic_DNA"/>
</dbReference>
<proteinExistence type="predicted"/>
<sequence length="145" mass="16901">MEPSFLPRLAFEALKEAETVYKEKGSFPDDVWENLHSFFGENLILATELLEKCRLVEYIADNHSRSIFKIVGKHEQYTIYDNINFCQCEVFRIQVLESRNSVTCKHILALKLGQITDKIIRETVTGSQLVDFLNEQLNIMEENKQ</sequence>
<accession>A0A9P0GP52</accession>
<dbReference type="OrthoDB" id="337581at2759"/>
<reference evidence="3" key="1">
    <citation type="submission" date="2022-01" db="EMBL/GenBank/DDBJ databases">
        <authorList>
            <person name="King R."/>
        </authorList>
    </citation>
    <scope>NUCLEOTIDE SEQUENCE</scope>
</reference>
<dbReference type="PANTHER" id="PTHR28498:SF1">
    <property type="entry name" value="ZINC FINGER SWIM DOMAIN-CONTAINING PROTEIN 7"/>
    <property type="match status" value="1"/>
</dbReference>
<dbReference type="GO" id="GO:0008270">
    <property type="term" value="F:zinc ion binding"/>
    <property type="evidence" value="ECO:0007669"/>
    <property type="project" value="UniProtKB-KW"/>
</dbReference>
<organism evidence="3 4">
    <name type="scientific">Phaedon cochleariae</name>
    <name type="common">Mustard beetle</name>
    <dbReference type="NCBI Taxonomy" id="80249"/>
    <lineage>
        <taxon>Eukaryota</taxon>
        <taxon>Metazoa</taxon>
        <taxon>Ecdysozoa</taxon>
        <taxon>Arthropoda</taxon>
        <taxon>Hexapoda</taxon>
        <taxon>Insecta</taxon>
        <taxon>Pterygota</taxon>
        <taxon>Neoptera</taxon>
        <taxon>Endopterygota</taxon>
        <taxon>Coleoptera</taxon>
        <taxon>Polyphaga</taxon>
        <taxon>Cucujiformia</taxon>
        <taxon>Chrysomeloidea</taxon>
        <taxon>Chrysomelidae</taxon>
        <taxon>Chrysomelinae</taxon>
        <taxon>Chrysomelini</taxon>
        <taxon>Phaedon</taxon>
    </lineage>
</organism>
<evidence type="ECO:0000259" key="2">
    <source>
        <dbReference type="PROSITE" id="PS50966"/>
    </source>
</evidence>
<dbReference type="PANTHER" id="PTHR28498">
    <property type="entry name" value="ZINC FINGER SWIM DOMAIN-CONTAINING PROTEIN 7"/>
    <property type="match status" value="1"/>
</dbReference>
<reference evidence="3" key="2">
    <citation type="submission" date="2022-10" db="EMBL/GenBank/DDBJ databases">
        <authorList>
            <consortium name="ENA_rothamsted_submissions"/>
            <consortium name="culmorum"/>
            <person name="King R."/>
        </authorList>
    </citation>
    <scope>NUCLEOTIDE SEQUENCE</scope>
</reference>
<keyword evidence="1" id="KW-0863">Zinc-finger</keyword>
<protein>
    <recommendedName>
        <fullName evidence="2">SWIM-type domain-containing protein</fullName>
    </recommendedName>
</protein>
<keyword evidence="4" id="KW-1185">Reference proteome</keyword>
<evidence type="ECO:0000256" key="1">
    <source>
        <dbReference type="PROSITE-ProRule" id="PRU00325"/>
    </source>
</evidence>
<gene>
    <name evidence="3" type="ORF">PHAECO_LOCUS2411</name>
</gene>
<name>A0A9P0GP52_PHACE</name>
<keyword evidence="1" id="KW-0862">Zinc</keyword>
<dbReference type="PROSITE" id="PS50966">
    <property type="entry name" value="ZF_SWIM"/>
    <property type="match status" value="1"/>
</dbReference>
<dbReference type="InterPro" id="IPR007527">
    <property type="entry name" value="Znf_SWIM"/>
</dbReference>
<keyword evidence="1" id="KW-0479">Metal-binding</keyword>
<evidence type="ECO:0000313" key="4">
    <source>
        <dbReference type="Proteomes" id="UP001153737"/>
    </source>
</evidence>